<dbReference type="EMBL" id="JACOOH010000005">
    <property type="protein sequence ID" value="MBC5622020.1"/>
    <property type="molecule type" value="Genomic_DNA"/>
</dbReference>
<comment type="caution">
    <text evidence="3">The sequence shown here is derived from an EMBL/GenBank/DDBJ whole genome shotgun (WGS) entry which is preliminary data.</text>
</comment>
<evidence type="ECO:0000313" key="4">
    <source>
        <dbReference type="Proteomes" id="UP000646484"/>
    </source>
</evidence>
<dbReference type="PANTHER" id="PTHR43265">
    <property type="entry name" value="ESTERASE ESTD"/>
    <property type="match status" value="1"/>
</dbReference>
<accession>A0ABR7D3T1</accession>
<feature type="signal peptide" evidence="1">
    <location>
        <begin position="1"/>
        <end position="24"/>
    </location>
</feature>
<dbReference type="InterPro" id="IPR053145">
    <property type="entry name" value="AB_hydrolase_Est10"/>
</dbReference>
<dbReference type="Pfam" id="PF12146">
    <property type="entry name" value="Hydrolase_4"/>
    <property type="match status" value="1"/>
</dbReference>
<reference evidence="3 4" key="1">
    <citation type="submission" date="2020-08" db="EMBL/GenBank/DDBJ databases">
        <title>Genome public.</title>
        <authorList>
            <person name="Liu C."/>
            <person name="Sun Q."/>
        </authorList>
    </citation>
    <scope>NUCLEOTIDE SEQUENCE [LARGE SCALE GENOMIC DNA]</scope>
    <source>
        <strain evidence="3 4">NSJ-56</strain>
    </source>
</reference>
<gene>
    <name evidence="3" type="ORF">H8S64_13005</name>
</gene>
<feature type="domain" description="Serine aminopeptidase S33" evidence="2">
    <location>
        <begin position="182"/>
        <end position="270"/>
    </location>
</feature>
<dbReference type="GO" id="GO:0016787">
    <property type="term" value="F:hydrolase activity"/>
    <property type="evidence" value="ECO:0007669"/>
    <property type="project" value="UniProtKB-KW"/>
</dbReference>
<protein>
    <submittedName>
        <fullName evidence="3">Alpha/beta fold hydrolase</fullName>
    </submittedName>
</protein>
<dbReference type="RefSeq" id="WP_186976461.1">
    <property type="nucleotide sequence ID" value="NZ_JACOOH010000005.1"/>
</dbReference>
<dbReference type="SUPFAM" id="SSF53474">
    <property type="entry name" value="alpha/beta-Hydrolases"/>
    <property type="match status" value="1"/>
</dbReference>
<keyword evidence="1" id="KW-0732">Signal</keyword>
<dbReference type="Gene3D" id="3.40.50.1820">
    <property type="entry name" value="alpha/beta hydrolase"/>
    <property type="match status" value="1"/>
</dbReference>
<proteinExistence type="predicted"/>
<organism evidence="3 4">
    <name type="scientific">Butyricimonas hominis</name>
    <dbReference type="NCBI Taxonomy" id="2763032"/>
    <lineage>
        <taxon>Bacteria</taxon>
        <taxon>Pseudomonadati</taxon>
        <taxon>Bacteroidota</taxon>
        <taxon>Bacteroidia</taxon>
        <taxon>Bacteroidales</taxon>
        <taxon>Odoribacteraceae</taxon>
        <taxon>Butyricimonas</taxon>
    </lineage>
</organism>
<dbReference type="InterPro" id="IPR022742">
    <property type="entry name" value="Hydrolase_4"/>
</dbReference>
<sequence length="465" mass="52001">MLYLKTITLLFFLPLLGCTSTPHAWQGQAGSKRIFIELQTTPEGINRAFLSLPEQWVNNAEADSLIFSDKDILAIVERDGIQFEGTFHSGKDSIRAKVTTYGKTREFNLGKVDSLQPLYFPQNPRPPYPYRSEDITYTSCDSIQVAGTLTVPRGKGPFPAAIIVSGTGKQDRDGTFSGHKPFFRVADELTRRGFIVLRTDDRGTGQTNGMYEMATTKDFARDAQAGIDYLKTRPETDKEHIGVIGHSEGGQVAFILGAESPDVSFVVSLAGVGVDGLQILELQNKAILETTPGITSAQVGQFMDLFNTLFQMVHSVPLEQPLERPLRAAFDNWISRQDKATLEAVNLTGGREESFFSRYLYQAQSRWYREMVQYNPADYIPRITCPVLALYGDRDIMVPSDENLASIKKLLDEGGNTRYKIVELPGLNHMFQRCVTGTREEIPDLEDVFSEEALQILGDWLETNK</sequence>
<feature type="chain" id="PRO_5045321049" evidence="1">
    <location>
        <begin position="25"/>
        <end position="465"/>
    </location>
</feature>
<evidence type="ECO:0000259" key="2">
    <source>
        <dbReference type="Pfam" id="PF12146"/>
    </source>
</evidence>
<evidence type="ECO:0000256" key="1">
    <source>
        <dbReference type="SAM" id="SignalP"/>
    </source>
</evidence>
<keyword evidence="4" id="KW-1185">Reference proteome</keyword>
<keyword evidence="3" id="KW-0378">Hydrolase</keyword>
<name>A0ABR7D3T1_9BACT</name>
<dbReference type="PANTHER" id="PTHR43265:SF1">
    <property type="entry name" value="ESTERASE ESTD"/>
    <property type="match status" value="1"/>
</dbReference>
<evidence type="ECO:0000313" key="3">
    <source>
        <dbReference type="EMBL" id="MBC5622020.1"/>
    </source>
</evidence>
<dbReference type="Proteomes" id="UP000646484">
    <property type="component" value="Unassembled WGS sequence"/>
</dbReference>
<dbReference type="InterPro" id="IPR029058">
    <property type="entry name" value="AB_hydrolase_fold"/>
</dbReference>